<comment type="caution">
    <text evidence="3">The sequence shown here is derived from an EMBL/GenBank/DDBJ whole genome shotgun (WGS) entry which is preliminary data.</text>
</comment>
<dbReference type="OrthoDB" id="1453736at2"/>
<dbReference type="AlphaFoldDB" id="A0A1A9LH69"/>
<evidence type="ECO:0000256" key="2">
    <source>
        <dbReference type="SAM" id="Phobius"/>
    </source>
</evidence>
<feature type="transmembrane region" description="Helical" evidence="2">
    <location>
        <begin position="44"/>
        <end position="65"/>
    </location>
</feature>
<keyword evidence="2" id="KW-1133">Transmembrane helix</keyword>
<keyword evidence="2" id="KW-0812">Transmembrane</keyword>
<accession>A0A1A9LH69</accession>
<evidence type="ECO:0000313" key="3">
    <source>
        <dbReference type="EMBL" id="OAD92052.1"/>
    </source>
</evidence>
<reference evidence="3 4" key="1">
    <citation type="submission" date="2016-05" db="EMBL/GenBank/DDBJ databases">
        <title>Genome sequencing of Vitellibacter soesokkakensis RSSK-12.</title>
        <authorList>
            <person name="Thevarajoo S."/>
            <person name="Selvaratnam C."/>
            <person name="Goh K.M."/>
            <person name="Chan K.-G."/>
            <person name="Chong C.S."/>
        </authorList>
    </citation>
    <scope>NUCLEOTIDE SEQUENCE [LARGE SCALE GENOMIC DNA]</scope>
    <source>
        <strain evidence="3 4">RSSK-12</strain>
    </source>
</reference>
<evidence type="ECO:0000313" key="4">
    <source>
        <dbReference type="Proteomes" id="UP000077552"/>
    </source>
</evidence>
<keyword evidence="4" id="KW-1185">Reference proteome</keyword>
<protein>
    <submittedName>
        <fullName evidence="3">Uncharacterized protein</fullName>
    </submittedName>
</protein>
<feature type="region of interest" description="Disordered" evidence="1">
    <location>
        <begin position="123"/>
        <end position="167"/>
    </location>
</feature>
<dbReference type="RefSeq" id="WP_068761199.1">
    <property type="nucleotide sequence ID" value="NZ_LXIE01000005.1"/>
</dbReference>
<evidence type="ECO:0000256" key="1">
    <source>
        <dbReference type="SAM" id="MobiDB-lite"/>
    </source>
</evidence>
<dbReference type="STRING" id="1385699.A7A78_09905"/>
<keyword evidence="2" id="KW-0472">Membrane</keyword>
<dbReference type="Proteomes" id="UP000077552">
    <property type="component" value="Unassembled WGS sequence"/>
</dbReference>
<gene>
    <name evidence="3" type="ORF">A7A78_09905</name>
</gene>
<dbReference type="EMBL" id="LXIE01000005">
    <property type="protein sequence ID" value="OAD92052.1"/>
    <property type="molecule type" value="Genomic_DNA"/>
</dbReference>
<feature type="region of interest" description="Disordered" evidence="1">
    <location>
        <begin position="85"/>
        <end position="107"/>
    </location>
</feature>
<proteinExistence type="predicted"/>
<name>A0A1A9LH69_9FLAO</name>
<sequence length="215" mass="24344">MGQKKDIGQLFENKLNHAKKIPNTSLWEKINASLDEEKRRKKRLFLYWLVSGGISVLLGLLLLFGNEMFFSSSLSKHQNTVPLNEQSNTISENENGENTVEISTENSQTIKNTGEEKLTRIILPEENRESSEAGNPLDKNASAQSVAAENKSIKNKSKHKSTDENFTVTKNYYYYNSKDGKQIVTKNKDEIDSLILEHYKSLDSTVSKKDEGPLD</sequence>
<organism evidence="3 4">
    <name type="scientific">Aequorivita soesokkakensis</name>
    <dbReference type="NCBI Taxonomy" id="1385699"/>
    <lineage>
        <taxon>Bacteria</taxon>
        <taxon>Pseudomonadati</taxon>
        <taxon>Bacteroidota</taxon>
        <taxon>Flavobacteriia</taxon>
        <taxon>Flavobacteriales</taxon>
        <taxon>Flavobacteriaceae</taxon>
        <taxon>Aequorivita</taxon>
    </lineage>
</organism>